<dbReference type="Proteomes" id="UP000182347">
    <property type="component" value="Unassembled WGS sequence"/>
</dbReference>
<organism evidence="1 2">
    <name type="scientific">Sediminibacillus halophilus</name>
    <dbReference type="NCBI Taxonomy" id="482461"/>
    <lineage>
        <taxon>Bacteria</taxon>
        <taxon>Bacillati</taxon>
        <taxon>Bacillota</taxon>
        <taxon>Bacilli</taxon>
        <taxon>Bacillales</taxon>
        <taxon>Bacillaceae</taxon>
        <taxon>Sediminibacillus</taxon>
    </lineage>
</organism>
<evidence type="ECO:0000313" key="2">
    <source>
        <dbReference type="Proteomes" id="UP000182347"/>
    </source>
</evidence>
<name>A0A1G9QXL8_9BACI</name>
<proteinExistence type="predicted"/>
<evidence type="ECO:0000313" key="1">
    <source>
        <dbReference type="EMBL" id="SDM15611.1"/>
    </source>
</evidence>
<dbReference type="AlphaFoldDB" id="A0A1G9QXL8"/>
<accession>A0A1G9QXL8</accession>
<dbReference type="RefSeq" id="WP_245693704.1">
    <property type="nucleotide sequence ID" value="NZ_FNHF01000002.1"/>
</dbReference>
<gene>
    <name evidence="1" type="ORF">SAMN05216244_1713</name>
</gene>
<dbReference type="EMBL" id="FNHF01000002">
    <property type="protein sequence ID" value="SDM15611.1"/>
    <property type="molecule type" value="Genomic_DNA"/>
</dbReference>
<dbReference type="STRING" id="482461.SAMN05216244_1713"/>
<sequence>MPVTVEQMTFGEMQGYTKRFNEIMESNAKQEIKDSRLASLMSDLESAYQIPLAWGKRRADFEANHPELMQLYRSVSRERVL</sequence>
<keyword evidence="2" id="KW-1185">Reference proteome</keyword>
<protein>
    <submittedName>
        <fullName evidence="1">Uncharacterized protein</fullName>
    </submittedName>
</protein>
<reference evidence="2" key="1">
    <citation type="submission" date="2016-10" db="EMBL/GenBank/DDBJ databases">
        <authorList>
            <person name="Varghese N."/>
            <person name="Submissions S."/>
        </authorList>
    </citation>
    <scope>NUCLEOTIDE SEQUENCE [LARGE SCALE GENOMIC DNA]</scope>
    <source>
        <strain evidence="2">CGMCC 1.6199</strain>
    </source>
</reference>